<protein>
    <submittedName>
        <fullName evidence="2">Tetratricopeptide (TPR) repeat protein</fullName>
    </submittedName>
</protein>
<feature type="domain" description="DUF2268" evidence="1">
    <location>
        <begin position="271"/>
        <end position="384"/>
    </location>
</feature>
<proteinExistence type="predicted"/>
<evidence type="ECO:0000313" key="3">
    <source>
        <dbReference type="Proteomes" id="UP000520814"/>
    </source>
</evidence>
<keyword evidence="3" id="KW-1185">Reference proteome</keyword>
<dbReference type="AlphaFoldDB" id="A0A7W9SNC1"/>
<dbReference type="NCBIfam" id="NF047558">
    <property type="entry name" value="TPR_END_plus"/>
    <property type="match status" value="1"/>
</dbReference>
<name>A0A7W9SNC1_ARMRO</name>
<organism evidence="2 3">
    <name type="scientific">Armatimonas rosea</name>
    <dbReference type="NCBI Taxonomy" id="685828"/>
    <lineage>
        <taxon>Bacteria</taxon>
        <taxon>Bacillati</taxon>
        <taxon>Armatimonadota</taxon>
        <taxon>Armatimonadia</taxon>
        <taxon>Armatimonadales</taxon>
        <taxon>Armatimonadaceae</taxon>
        <taxon>Armatimonas</taxon>
    </lineage>
</organism>
<reference evidence="2 3" key="1">
    <citation type="submission" date="2020-08" db="EMBL/GenBank/DDBJ databases">
        <title>Genomic Encyclopedia of Type Strains, Phase IV (KMG-IV): sequencing the most valuable type-strain genomes for metagenomic binning, comparative biology and taxonomic classification.</title>
        <authorList>
            <person name="Goeker M."/>
        </authorList>
    </citation>
    <scope>NUCLEOTIDE SEQUENCE [LARGE SCALE GENOMIC DNA]</scope>
    <source>
        <strain evidence="2 3">DSM 23562</strain>
    </source>
</reference>
<dbReference type="Pfam" id="PF10026">
    <property type="entry name" value="DUF2268"/>
    <property type="match status" value="1"/>
</dbReference>
<sequence>MIFTQTPPSLQQLAQAFQAAYDAKRYLEASALGLYAISLGERQPEALYNTACALALAGDRDRAFSVLEQALKVGFDDAPLLKKDSDLESLRTDSRWAGILARTEKAAEKRRLALANPDRAPFVTDDIPRFWAAYDKAVAVPPGAQRASIFQSEYFDKATPGMKDWVRVRRASAAGVAGFVTANPKFFAAIRPATYEIAKQRPATVAAFRKFKALYPDAQFPASTFCIGAFYGGGTVSGRSLLMSAEMYTATPQTPTDELGRWQKLVLTPTHDLPFIIAHEMIHFQQRYNTLDMTLLRACIQEGSADFLGELCSGSVGQFHEREVFPYGNAHERELWERFQQDMLRFDRQKVWLYSDSGEGKRPDDLGYFMGYKICEAYYKNAADKKQAVHDILHISDFRAFLAASRYAEKFR</sequence>
<evidence type="ECO:0000259" key="1">
    <source>
        <dbReference type="Pfam" id="PF10026"/>
    </source>
</evidence>
<dbReference type="InterPro" id="IPR011990">
    <property type="entry name" value="TPR-like_helical_dom_sf"/>
</dbReference>
<evidence type="ECO:0000313" key="2">
    <source>
        <dbReference type="EMBL" id="MBB6049792.1"/>
    </source>
</evidence>
<dbReference type="InterPro" id="IPR018728">
    <property type="entry name" value="DUF2268"/>
</dbReference>
<accession>A0A7W9SNC1</accession>
<dbReference type="Gene3D" id="1.25.40.10">
    <property type="entry name" value="Tetratricopeptide repeat domain"/>
    <property type="match status" value="1"/>
</dbReference>
<dbReference type="Proteomes" id="UP000520814">
    <property type="component" value="Unassembled WGS sequence"/>
</dbReference>
<dbReference type="SUPFAM" id="SSF48452">
    <property type="entry name" value="TPR-like"/>
    <property type="match status" value="1"/>
</dbReference>
<comment type="caution">
    <text evidence="2">The sequence shown here is derived from an EMBL/GenBank/DDBJ whole genome shotgun (WGS) entry which is preliminary data.</text>
</comment>
<gene>
    <name evidence="2" type="ORF">HNQ39_001554</name>
</gene>
<dbReference type="RefSeq" id="WP_184193416.1">
    <property type="nucleotide sequence ID" value="NZ_JACHGW010000001.1"/>
</dbReference>
<dbReference type="EMBL" id="JACHGW010000001">
    <property type="protein sequence ID" value="MBB6049792.1"/>
    <property type="molecule type" value="Genomic_DNA"/>
</dbReference>